<name>A0AA90SWQ6_9GAMM</name>
<sequence length="877" mass="99072">MKYIYLLRKIFFTIIIFSPSFVYGQSCTISTKWPLCKCLEDITPDLQHNIITKKTDGYREFYTDMHGDNVDATFNFAIENANTGMELIFTNYPSAEFEPFICEYNSQNNWQGLQLVDLWESPSGNKAFVRTTTYKNDNKIHMTMPFSHRCRKSPVGFTELPLDHLYEPNANEIDESCNINKICISCKVKETSLEINISIPKTNKYFKVDLSNSPLIMHLNKEYFADEASRSISIKKTHKNKVLITFYTQNKQPGEIIKSTSKQLPVWNNESMSYELIPEDLSENSITFTHNLPKILFKKKVSKWFTRVREYIAQQGITFSYDENEFERSLLDQCSPLLKAVNTFPASKAVLAYVLSSCAGVAKGSESETVVDINNRTEFLRLPTTYKELRSRRLHNNKKIIFNLRTDLDLDNVTPEDQEYKALFNIDFKNAALNGNNHKITRLSKTLFSTISANGEVHNLKIYNSQITNTNHRSLIAHTLNAGCRIYNLEFNTIEFLNIEHTAAVLATKFKGGTIQNICIKDLTGSTTYRKTNYKDWQEMSVLFAECKVSSNKDTAVENIHFCNINLITTTHWSYTGLICGAENNLSPAKDVAGSAVAGNTHNVTVCDATLKSGYKGSYFQGVLAGRVLYKDNLKEHVNCSDYYPEVSQLQDTYIEGLNMCDVTMTENSDDPKTARTRFKSTQICDDQNIWFCGNCEECSYTNPKITTEITTKCPVPVCPDPRTCQNQCPAPTPCSEANPLHNEPILELNEVNAAAGGIGAAGLACAAWTVYSYVKYYKDNYRGFSLLLAPITNIHRALCKDKSSNKHIPNQHTPVAIDTLNNEMIPLNNLEIDSDGRLHQSQTVYIPSNNGNSGGEFHTMRIPVKSHGNSQPTNAS</sequence>
<dbReference type="Proteomes" id="UP001178148">
    <property type="component" value="Unassembled WGS sequence"/>
</dbReference>
<reference evidence="2 3" key="1">
    <citation type="journal article" date="2023" name="bioRxiv">
        <title>An intranuclear bacterial parasite of deep-sea mussels expresses apoptosis inhibitors acquired from its host.</title>
        <authorList>
            <person name="Gonzalez Porras M.A."/>
            <person name="Assie A."/>
            <person name="Tietjen M."/>
            <person name="Violette M."/>
            <person name="Kleiner M."/>
            <person name="Gruber-Vodicka H."/>
            <person name="Dubilier N."/>
            <person name="Leisch N."/>
        </authorList>
    </citation>
    <scope>NUCLEOTIDE SEQUENCE [LARGE SCALE GENOMIC DNA]</scope>
    <source>
        <strain evidence="2">IAP13</strain>
    </source>
</reference>
<dbReference type="EMBL" id="JASXSV010000001">
    <property type="protein sequence ID" value="MDP0587923.1"/>
    <property type="molecule type" value="Genomic_DNA"/>
</dbReference>
<accession>A0AA90SWQ6</accession>
<dbReference type="AlphaFoldDB" id="A0AA90SWQ6"/>
<feature type="compositionally biased region" description="Polar residues" evidence="1">
    <location>
        <begin position="868"/>
        <end position="877"/>
    </location>
</feature>
<comment type="caution">
    <text evidence="2">The sequence shown here is derived from an EMBL/GenBank/DDBJ whole genome shotgun (WGS) entry which is preliminary data.</text>
</comment>
<keyword evidence="3" id="KW-1185">Reference proteome</keyword>
<evidence type="ECO:0000313" key="2">
    <source>
        <dbReference type="EMBL" id="MDP0587923.1"/>
    </source>
</evidence>
<gene>
    <name evidence="2" type="ORF">QS748_01430</name>
</gene>
<protein>
    <submittedName>
        <fullName evidence="2">Uncharacterized protein</fullName>
    </submittedName>
</protein>
<proteinExistence type="predicted"/>
<evidence type="ECO:0000256" key="1">
    <source>
        <dbReference type="SAM" id="MobiDB-lite"/>
    </source>
</evidence>
<organism evidence="2 3">
    <name type="scientific">Candidatus Endonucleibacter bathymodioli</name>
    <dbReference type="NCBI Taxonomy" id="539814"/>
    <lineage>
        <taxon>Bacteria</taxon>
        <taxon>Pseudomonadati</taxon>
        <taxon>Pseudomonadota</taxon>
        <taxon>Gammaproteobacteria</taxon>
        <taxon>Oceanospirillales</taxon>
        <taxon>Endozoicomonadaceae</taxon>
        <taxon>Candidatus Endonucleibacter</taxon>
    </lineage>
</organism>
<evidence type="ECO:0000313" key="3">
    <source>
        <dbReference type="Proteomes" id="UP001178148"/>
    </source>
</evidence>
<feature type="region of interest" description="Disordered" evidence="1">
    <location>
        <begin position="849"/>
        <end position="877"/>
    </location>
</feature>